<dbReference type="Proteomes" id="UP000284451">
    <property type="component" value="Unassembled WGS sequence"/>
</dbReference>
<evidence type="ECO:0000256" key="3">
    <source>
        <dbReference type="ARBA" id="ARBA00023136"/>
    </source>
</evidence>
<name>A0A443K3T4_9RHOB</name>
<evidence type="ECO:0000256" key="1">
    <source>
        <dbReference type="ARBA" id="ARBA00022692"/>
    </source>
</evidence>
<proteinExistence type="predicted"/>
<feature type="transmembrane region" description="Helical" evidence="4">
    <location>
        <begin position="136"/>
        <end position="157"/>
    </location>
</feature>
<feature type="transmembrane region" description="Helical" evidence="4">
    <location>
        <begin position="366"/>
        <end position="386"/>
    </location>
</feature>
<feature type="transmembrane region" description="Helical" evidence="4">
    <location>
        <begin position="249"/>
        <end position="269"/>
    </location>
</feature>
<dbReference type="RefSeq" id="WP_128233663.1">
    <property type="nucleotide sequence ID" value="NZ_SAUY01000032.1"/>
</dbReference>
<dbReference type="Pfam" id="PF07690">
    <property type="entry name" value="MFS_1"/>
    <property type="match status" value="1"/>
</dbReference>
<keyword evidence="1 4" id="KW-0812">Transmembrane</keyword>
<dbReference type="GO" id="GO:0022857">
    <property type="term" value="F:transmembrane transporter activity"/>
    <property type="evidence" value="ECO:0007669"/>
    <property type="project" value="InterPro"/>
</dbReference>
<reference evidence="5 6" key="1">
    <citation type="submission" date="2019-01" db="EMBL/GenBank/DDBJ databases">
        <title>Sinorhodobacter populi sp. nov. isolated from the symptomatic bark tissue of Populus euramericana canker.</title>
        <authorList>
            <person name="Xu G."/>
        </authorList>
    </citation>
    <scope>NUCLEOTIDE SEQUENCE [LARGE SCALE GENOMIC DNA]</scope>
    <source>
        <strain evidence="5 6">07D10-4-3</strain>
    </source>
</reference>
<dbReference type="EMBL" id="SAUY01000032">
    <property type="protein sequence ID" value="RWR27424.1"/>
    <property type="molecule type" value="Genomic_DNA"/>
</dbReference>
<dbReference type="InterPro" id="IPR036259">
    <property type="entry name" value="MFS_trans_sf"/>
</dbReference>
<dbReference type="CDD" id="cd17339">
    <property type="entry name" value="MFS_NIMT_CynX_like"/>
    <property type="match status" value="1"/>
</dbReference>
<protein>
    <submittedName>
        <fullName evidence="5">MFS transporter</fullName>
    </submittedName>
</protein>
<feature type="transmembrane region" description="Helical" evidence="4">
    <location>
        <begin position="276"/>
        <end position="295"/>
    </location>
</feature>
<accession>A0A443K3T4</accession>
<dbReference type="InterPro" id="IPR011701">
    <property type="entry name" value="MFS"/>
</dbReference>
<feature type="transmembrane region" description="Helical" evidence="4">
    <location>
        <begin position="12"/>
        <end position="36"/>
    </location>
</feature>
<reference evidence="5 6" key="2">
    <citation type="submission" date="2019-01" db="EMBL/GenBank/DDBJ databases">
        <authorList>
            <person name="Li Y."/>
        </authorList>
    </citation>
    <scope>NUCLEOTIDE SEQUENCE [LARGE SCALE GENOMIC DNA]</scope>
    <source>
        <strain evidence="5 6">07D10-4-3</strain>
    </source>
</reference>
<dbReference type="PANTHER" id="PTHR23523">
    <property type="match status" value="1"/>
</dbReference>
<feature type="transmembrane region" description="Helical" evidence="4">
    <location>
        <begin position="99"/>
        <end position="124"/>
    </location>
</feature>
<evidence type="ECO:0000313" key="5">
    <source>
        <dbReference type="EMBL" id="RWR27424.1"/>
    </source>
</evidence>
<evidence type="ECO:0000256" key="4">
    <source>
        <dbReference type="SAM" id="Phobius"/>
    </source>
</evidence>
<gene>
    <name evidence="5" type="ORF">D2T29_18755</name>
</gene>
<keyword evidence="3 4" id="KW-0472">Membrane</keyword>
<keyword evidence="2 4" id="KW-1133">Transmembrane helix</keyword>
<comment type="caution">
    <text evidence="5">The sequence shown here is derived from an EMBL/GenBank/DDBJ whole genome shotgun (WGS) entry which is preliminary data.</text>
</comment>
<feature type="transmembrane region" description="Helical" evidence="4">
    <location>
        <begin position="42"/>
        <end position="64"/>
    </location>
</feature>
<sequence>MNKQSSIPYTHAVPMMALVLLAANLRPALTTVGLLIEPIRETTGISLTTAGLLNSLPLLALGIFAPLGHFGRRFGLERTLVAALFLLTAGILVRSQGSVAALFLGSACLAAGIAVGNVLVPGIIKRDFADRAKGVTTIYAVTLGLSAAIASGLAVPLSQWLPGGWRGSLGIWAIPAAITALVWLPAARRLGANNSPSHHHATPVSPWRSMVAWLVTIFMGMQSLFFYVAVGWFPTVFQNRGYSPEESGLIIVVFQLVALIVTMIMPLILRRAHDQAAIAAGAAFLVAISVLGLIYLPSATYFWMVTMGIGGGAMMILALAFISLRSANHHEAASLSIMSQSVGYLLAAGGPVCFGLLHDLTAEWNMPLWVLVALATMSIFVGFGAGRNRTFSSVTLKKQS</sequence>
<feature type="transmembrane region" description="Helical" evidence="4">
    <location>
        <begin position="76"/>
        <end position="93"/>
    </location>
</feature>
<feature type="transmembrane region" description="Helical" evidence="4">
    <location>
        <begin position="207"/>
        <end position="229"/>
    </location>
</feature>
<dbReference type="PANTHER" id="PTHR23523:SF2">
    <property type="entry name" value="2-NITROIMIDAZOLE TRANSPORTER"/>
    <property type="match status" value="1"/>
</dbReference>
<feature type="transmembrane region" description="Helical" evidence="4">
    <location>
        <begin position="301"/>
        <end position="322"/>
    </location>
</feature>
<dbReference type="AlphaFoldDB" id="A0A443K3T4"/>
<feature type="transmembrane region" description="Helical" evidence="4">
    <location>
        <begin position="342"/>
        <end position="360"/>
    </location>
</feature>
<evidence type="ECO:0000256" key="2">
    <source>
        <dbReference type="ARBA" id="ARBA00022989"/>
    </source>
</evidence>
<organism evidence="5 6">
    <name type="scientific">Paenirhodobacter populi</name>
    <dbReference type="NCBI Taxonomy" id="2306993"/>
    <lineage>
        <taxon>Bacteria</taxon>
        <taxon>Pseudomonadati</taxon>
        <taxon>Pseudomonadota</taxon>
        <taxon>Alphaproteobacteria</taxon>
        <taxon>Rhodobacterales</taxon>
        <taxon>Rhodobacter group</taxon>
        <taxon>Paenirhodobacter</taxon>
    </lineage>
</organism>
<feature type="transmembrane region" description="Helical" evidence="4">
    <location>
        <begin position="169"/>
        <end position="186"/>
    </location>
</feature>
<evidence type="ECO:0000313" key="6">
    <source>
        <dbReference type="Proteomes" id="UP000284451"/>
    </source>
</evidence>
<dbReference type="InterPro" id="IPR052524">
    <property type="entry name" value="MFS_Cyanate_Porter"/>
</dbReference>
<dbReference type="Gene3D" id="1.20.1250.20">
    <property type="entry name" value="MFS general substrate transporter like domains"/>
    <property type="match status" value="2"/>
</dbReference>
<dbReference type="SUPFAM" id="SSF103473">
    <property type="entry name" value="MFS general substrate transporter"/>
    <property type="match status" value="1"/>
</dbReference>